<accession>U5D4Z9</accession>
<protein>
    <recommendedName>
        <fullName evidence="3">Myb/SANT-like domain-containing protein</fullName>
    </recommendedName>
</protein>
<gene>
    <name evidence="1" type="ORF">AMTR_s00037p00038160</name>
</gene>
<dbReference type="AlphaFoldDB" id="U5D4Z9"/>
<dbReference type="Gramene" id="ERN17300">
    <property type="protein sequence ID" value="ERN17300"/>
    <property type="gene ID" value="AMTR_s00037p00038160"/>
</dbReference>
<evidence type="ECO:0000313" key="2">
    <source>
        <dbReference type="Proteomes" id="UP000017836"/>
    </source>
</evidence>
<dbReference type="EMBL" id="KI392350">
    <property type="protein sequence ID" value="ERN17300.1"/>
    <property type="molecule type" value="Genomic_DNA"/>
</dbReference>
<evidence type="ECO:0008006" key="3">
    <source>
        <dbReference type="Google" id="ProtNLM"/>
    </source>
</evidence>
<dbReference type="PANTHER" id="PTHR46929:SF33">
    <property type="entry name" value="L10-INTERACTING MYB DOMAIN-CONTAINING PROTEIN-LIKE ISOFORM X1"/>
    <property type="match status" value="1"/>
</dbReference>
<organism evidence="1 2">
    <name type="scientific">Amborella trichopoda</name>
    <dbReference type="NCBI Taxonomy" id="13333"/>
    <lineage>
        <taxon>Eukaryota</taxon>
        <taxon>Viridiplantae</taxon>
        <taxon>Streptophyta</taxon>
        <taxon>Embryophyta</taxon>
        <taxon>Tracheophyta</taxon>
        <taxon>Spermatophyta</taxon>
        <taxon>Magnoliopsida</taxon>
        <taxon>Amborellales</taxon>
        <taxon>Amborellaceae</taxon>
        <taxon>Amborella</taxon>
    </lineage>
</organism>
<name>U5D4Z9_AMBTC</name>
<sequence>MAVSGFGWDDSRRIVTAKSAVWNDFLAENKWANKYHNNTLPEYSLLSKIYEGSTTDGTYKSIGLALELSQKGPTLHSLMTPLRSPAMIEMAHSIKMLASDIVGNSSTLVVDSSSKAKREALKTVEGMWRAGEVGDNVLVMAARIFQDSIKGRC</sequence>
<dbReference type="PANTHER" id="PTHR46929">
    <property type="entry name" value="EXPRESSED PROTEIN"/>
    <property type="match status" value="1"/>
</dbReference>
<keyword evidence="2" id="KW-1185">Reference proteome</keyword>
<dbReference type="Proteomes" id="UP000017836">
    <property type="component" value="Unassembled WGS sequence"/>
</dbReference>
<proteinExistence type="predicted"/>
<evidence type="ECO:0000313" key="1">
    <source>
        <dbReference type="EMBL" id="ERN17300.1"/>
    </source>
</evidence>
<reference evidence="2" key="1">
    <citation type="journal article" date="2013" name="Science">
        <title>The Amborella genome and the evolution of flowering plants.</title>
        <authorList>
            <consortium name="Amborella Genome Project"/>
        </authorList>
    </citation>
    <scope>NUCLEOTIDE SEQUENCE [LARGE SCALE GENOMIC DNA]</scope>
</reference>
<dbReference type="HOGENOM" id="CLU_095115_1_0_1"/>